<dbReference type="Proteomes" id="UP000539710">
    <property type="component" value="Unassembled WGS sequence"/>
</dbReference>
<reference evidence="3" key="1">
    <citation type="submission" date="2020-07" db="EMBL/GenBank/DDBJ databases">
        <title>Chryseobacterium sp. CX-624.</title>
        <authorList>
            <person name="Yang C."/>
        </authorList>
    </citation>
    <scope>NUCLEOTIDE SEQUENCE</scope>
    <source>
        <strain evidence="3">CX-624</strain>
    </source>
</reference>
<dbReference type="InterPro" id="IPR017208">
    <property type="entry name" value="UCP037442_abhydr"/>
</dbReference>
<dbReference type="Gene3D" id="3.40.50.1820">
    <property type="entry name" value="alpha/beta hydrolase"/>
    <property type="match status" value="1"/>
</dbReference>
<evidence type="ECO:0000313" key="2">
    <source>
        <dbReference type="EMBL" id="MBA5247482.1"/>
    </source>
</evidence>
<dbReference type="EMBL" id="CP059472">
    <property type="protein sequence ID" value="QMS99237.1"/>
    <property type="molecule type" value="Genomic_DNA"/>
</dbReference>
<dbReference type="RefSeq" id="WP_181887582.1">
    <property type="nucleotide sequence ID" value="NZ_CP059472.1"/>
</dbReference>
<organism evidence="3 4">
    <name type="scientific">Marnyiella aurantia</name>
    <dbReference type="NCBI Taxonomy" id="2758037"/>
    <lineage>
        <taxon>Bacteria</taxon>
        <taxon>Pseudomonadati</taxon>
        <taxon>Bacteroidota</taxon>
        <taxon>Flavobacteriia</taxon>
        <taxon>Flavobacteriales</taxon>
        <taxon>Weeksellaceae</taxon>
        <taxon>Marnyiella</taxon>
    </lineage>
</organism>
<reference evidence="4" key="2">
    <citation type="submission" date="2020-07" db="EMBL/GenBank/DDBJ databases">
        <title>Chryseobacterium sp.cx-624.</title>
        <authorList>
            <person name="Yang C."/>
        </authorList>
    </citation>
    <scope>NUCLEOTIDE SEQUENCE [LARGE SCALE GENOMIC DNA]</scope>
    <source>
        <strain evidence="4">cx-624</strain>
    </source>
</reference>
<dbReference type="AlphaFoldDB" id="A0A7D7LT74"/>
<dbReference type="GO" id="GO:0016787">
    <property type="term" value="F:hydrolase activity"/>
    <property type="evidence" value="ECO:0007669"/>
    <property type="project" value="UniProtKB-KW"/>
</dbReference>
<evidence type="ECO:0000313" key="4">
    <source>
        <dbReference type="Proteomes" id="UP000515349"/>
    </source>
</evidence>
<evidence type="ECO:0000259" key="1">
    <source>
        <dbReference type="Pfam" id="PF12146"/>
    </source>
</evidence>
<dbReference type="Proteomes" id="UP000515349">
    <property type="component" value="Chromosome"/>
</dbReference>
<accession>A0A7D7LT74</accession>
<dbReference type="Pfam" id="PF12146">
    <property type="entry name" value="Hydrolase_4"/>
    <property type="match status" value="1"/>
</dbReference>
<dbReference type="InterPro" id="IPR022742">
    <property type="entry name" value="Hydrolase_4"/>
</dbReference>
<gene>
    <name evidence="3" type="ORF">H1R16_04315</name>
    <name evidence="2" type="ORF">H2507_09905</name>
</gene>
<reference evidence="5" key="3">
    <citation type="submission" date="2020-07" db="EMBL/GenBank/DDBJ databases">
        <title>Flavobacterium sp. xlx-214.</title>
        <authorList>
            <person name="Yang C."/>
        </authorList>
    </citation>
    <scope>NUCLEOTIDE SEQUENCE [LARGE SCALE GENOMIC DNA]</scope>
    <source>
        <strain evidence="5">CX-624</strain>
    </source>
</reference>
<keyword evidence="3" id="KW-0378">Hydrolase</keyword>
<keyword evidence="5" id="KW-1185">Reference proteome</keyword>
<proteinExistence type="predicted"/>
<protein>
    <submittedName>
        <fullName evidence="3">Alpha/beta hydrolase</fullName>
    </submittedName>
</protein>
<feature type="domain" description="Serine aminopeptidase S33" evidence="1">
    <location>
        <begin position="30"/>
        <end position="114"/>
    </location>
</feature>
<dbReference type="KEGG" id="cbau:H1R16_04315"/>
<name>A0A7D7LT74_9FLAO</name>
<dbReference type="SUPFAM" id="SSF53474">
    <property type="entry name" value="alpha/beta-Hydrolases"/>
    <property type="match status" value="1"/>
</dbReference>
<reference evidence="2" key="4">
    <citation type="submission" date="2020-07" db="EMBL/GenBank/DDBJ databases">
        <authorList>
            <person name="Yang C."/>
        </authorList>
    </citation>
    <scope>NUCLEOTIDE SEQUENCE</scope>
    <source>
        <strain evidence="2">Cx-624</strain>
    </source>
</reference>
<dbReference type="EMBL" id="JACEUX010000003">
    <property type="protein sequence ID" value="MBA5247482.1"/>
    <property type="molecule type" value="Genomic_DNA"/>
</dbReference>
<evidence type="ECO:0000313" key="3">
    <source>
        <dbReference type="EMBL" id="QMS99237.1"/>
    </source>
</evidence>
<evidence type="ECO:0000313" key="5">
    <source>
        <dbReference type="Proteomes" id="UP000539710"/>
    </source>
</evidence>
<dbReference type="PIRSF" id="PIRSF037442">
    <property type="entry name" value="UCP037442_abhydr"/>
    <property type="match status" value="1"/>
</dbReference>
<dbReference type="InterPro" id="IPR029058">
    <property type="entry name" value="AB_hydrolase_fold"/>
</dbReference>
<sequence>MESFTLKTKDGFGISATCFRPEFCSKKLLLINSATGVKQQVYFSLAKYMASFGYTVLTYDYRGIGQSKPASLRSFRATMRDWGSLDYRTLTDYIQFQFPEFEKYCLGHSVGALILGMNPESAIFNRFVFVSTQKAFVGNLDFRTATLGYIGFALLLPATTALWGYFPAHRFGLGESLPKGSAHDWRTLVINRKSTNKLLERNGENFASSLNQEVLVVRAEDDTWLTEKAVRKLMEETYPNMNPTYRLLATTESKQGEIGHINFFRSYNRNLWKVVLDYLERD</sequence>